<gene>
    <name evidence="3" type="ORF">PROFUN_06076</name>
</gene>
<dbReference type="Proteomes" id="UP000241769">
    <property type="component" value="Unassembled WGS sequence"/>
</dbReference>
<protein>
    <submittedName>
        <fullName evidence="3">Uncharacterized protein</fullName>
    </submittedName>
</protein>
<organism evidence="3 4">
    <name type="scientific">Planoprotostelium fungivorum</name>
    <dbReference type="NCBI Taxonomy" id="1890364"/>
    <lineage>
        <taxon>Eukaryota</taxon>
        <taxon>Amoebozoa</taxon>
        <taxon>Evosea</taxon>
        <taxon>Variosea</taxon>
        <taxon>Cavosteliida</taxon>
        <taxon>Cavosteliaceae</taxon>
        <taxon>Planoprotostelium</taxon>
    </lineage>
</organism>
<accession>A0A2P6NPS5</accession>
<sequence>MGLLRLEILDAKGGVCLYEKVWKWSGIGASPEGLCKLVLTFYQISKEVGDEGGVSQVIFDNVEKNLPKDTLAAQSQGSGKGSKANTGMGTRYIGSLKNRYSTRHAQSSIRLAASRNKDIIVAIFHELTDELESVKKVSKQLLDQFESQFGGKMKDVKNLIEQAAEDERKTKEVMSEFVGFEKTALNIAAQFSTQGGAHDDEDDDERSMSFGGVALQV</sequence>
<dbReference type="FunCoup" id="A0A2P6NPS5">
    <property type="interactions" value="7"/>
</dbReference>
<comment type="caution">
    <text evidence="3">The sequence shown here is derived from an EMBL/GenBank/DDBJ whole genome shotgun (WGS) entry which is preliminary data.</text>
</comment>
<dbReference type="AlphaFoldDB" id="A0A2P6NPS5"/>
<reference evidence="3 4" key="1">
    <citation type="journal article" date="2018" name="Genome Biol. Evol.">
        <title>Multiple Roots of Fruiting Body Formation in Amoebozoa.</title>
        <authorList>
            <person name="Hillmann F."/>
            <person name="Forbes G."/>
            <person name="Novohradska S."/>
            <person name="Ferling I."/>
            <person name="Riege K."/>
            <person name="Groth M."/>
            <person name="Westermann M."/>
            <person name="Marz M."/>
            <person name="Spaller T."/>
            <person name="Winckler T."/>
            <person name="Schaap P."/>
            <person name="Glockner G."/>
        </authorList>
    </citation>
    <scope>NUCLEOTIDE SEQUENCE [LARGE SCALE GENOMIC DNA]</scope>
    <source>
        <strain evidence="3 4">Jena</strain>
    </source>
</reference>
<keyword evidence="1" id="KW-0175">Coiled coil</keyword>
<dbReference type="InParanoid" id="A0A2P6NPS5"/>
<dbReference type="EMBL" id="MDYQ01000037">
    <property type="protein sequence ID" value="PRP85954.1"/>
    <property type="molecule type" value="Genomic_DNA"/>
</dbReference>
<proteinExistence type="predicted"/>
<name>A0A2P6NPS5_9EUKA</name>
<evidence type="ECO:0000313" key="3">
    <source>
        <dbReference type="EMBL" id="PRP85954.1"/>
    </source>
</evidence>
<evidence type="ECO:0000313" key="4">
    <source>
        <dbReference type="Proteomes" id="UP000241769"/>
    </source>
</evidence>
<evidence type="ECO:0000256" key="2">
    <source>
        <dbReference type="SAM" id="MobiDB-lite"/>
    </source>
</evidence>
<evidence type="ECO:0000256" key="1">
    <source>
        <dbReference type="SAM" id="Coils"/>
    </source>
</evidence>
<feature type="coiled-coil region" evidence="1">
    <location>
        <begin position="124"/>
        <end position="176"/>
    </location>
</feature>
<feature type="region of interest" description="Disordered" evidence="2">
    <location>
        <begin position="192"/>
        <end position="217"/>
    </location>
</feature>
<keyword evidence="4" id="KW-1185">Reference proteome</keyword>